<sequence length="590" mass="64840">MGVPTHNLTALEQRRRALEENILQLQKSLYHWRTLEADYDGLRDEVKSLDEDATTDEFLLVSRELGSSQVKEEDMKSILDTKGARRSRDQVVDILGRRIDYVQQNVSIVEKRLRAAEDELYALDAGDHPPVQGGCNFAMKEIFEELDDDGAIISSSVNDPGDQAPQLLDLLKKAGVENIPDIPKARELAAKGTTPRADAEPSHAEEAQPAVNAATSDASPAPPPETKTSSQEEAGEELDLSQPVSLVTDEDRSVPPVTDVEESAEDARLRREMLQYGIDEVGAIVAELELDEEGSEFSVDDEDFEFGTDDEDEDEFGRSHTELTEEYHQQMRELEKRLTGREMLNMGKDVRAIPENVQIQEAEPEVELIEEVPMGDASKRSEKDKKAKKRVAFADELDIAPSSEGPSIEQLPSAEKRTLPPMPEAPPLADAIIERTDRVPESHQNAEAPKKVSRFKSARAAVQAPSGLAASTSSPGFPGPQPVRKQANAVPSAIPPALFPATPSEPKPFLTPIADNSDTPSAPQPPQGKTLADMLVERETARGPVNAPSLMSLMRKFIGKRSQANFTVCEIEKSRTTEAFSMTRSPRVYP</sequence>
<feature type="compositionally biased region" description="Basic and acidic residues" evidence="2">
    <location>
        <begin position="432"/>
        <end position="441"/>
    </location>
</feature>
<dbReference type="EMBL" id="JAPQKS010000005">
    <property type="protein sequence ID" value="KAJ5225323.1"/>
    <property type="molecule type" value="Genomic_DNA"/>
</dbReference>
<dbReference type="PANTHER" id="PTHR15111:SF0">
    <property type="entry name" value="UNCONVENTIONAL PREFOLDIN RPB5 INTERACTOR 1"/>
    <property type="match status" value="1"/>
</dbReference>
<dbReference type="InterPro" id="IPR039553">
    <property type="entry name" value="Prefoldin-like"/>
</dbReference>
<dbReference type="InterPro" id="IPR052255">
    <property type="entry name" value="RNA_pol_II_subunit5-mediator"/>
</dbReference>
<dbReference type="RefSeq" id="XP_058328734.1">
    <property type="nucleotide sequence ID" value="XM_058475844.1"/>
</dbReference>
<accession>A0A9W9NUT5</accession>
<feature type="coiled-coil region" evidence="1">
    <location>
        <begin position="8"/>
        <end position="52"/>
    </location>
</feature>
<dbReference type="GO" id="GO:0000122">
    <property type="term" value="P:negative regulation of transcription by RNA polymerase II"/>
    <property type="evidence" value="ECO:0007669"/>
    <property type="project" value="TreeGrafter"/>
</dbReference>
<reference evidence="3" key="2">
    <citation type="journal article" date="2023" name="IMA Fungus">
        <title>Comparative genomic study of the Penicillium genus elucidates a diverse pangenome and 15 lateral gene transfer events.</title>
        <authorList>
            <person name="Petersen C."/>
            <person name="Sorensen T."/>
            <person name="Nielsen M.R."/>
            <person name="Sondergaard T.E."/>
            <person name="Sorensen J.L."/>
            <person name="Fitzpatrick D.A."/>
            <person name="Frisvad J.C."/>
            <person name="Nielsen K.L."/>
        </authorList>
    </citation>
    <scope>NUCLEOTIDE SEQUENCE</scope>
    <source>
        <strain evidence="3">IBT 19713</strain>
    </source>
</reference>
<proteinExistence type="predicted"/>
<protein>
    <recommendedName>
        <fullName evidence="5">DUF3835 domain-containing protein</fullName>
    </recommendedName>
</protein>
<keyword evidence="4" id="KW-1185">Reference proteome</keyword>
<dbReference type="Pfam" id="PF13758">
    <property type="entry name" value="Prefoldin_3"/>
    <property type="match status" value="1"/>
</dbReference>
<feature type="compositionally biased region" description="Acidic residues" evidence="2">
    <location>
        <begin position="292"/>
        <end position="315"/>
    </location>
</feature>
<gene>
    <name evidence="3" type="ORF">N7468_006548</name>
</gene>
<dbReference type="PANTHER" id="PTHR15111">
    <property type="entry name" value="RNA POLYMERASE II SUBUNIT 5-MEDIATING PROTEIN NNX3"/>
    <property type="match status" value="1"/>
</dbReference>
<feature type="compositionally biased region" description="Pro residues" evidence="2">
    <location>
        <begin position="493"/>
        <end position="506"/>
    </location>
</feature>
<evidence type="ECO:0000256" key="1">
    <source>
        <dbReference type="SAM" id="Coils"/>
    </source>
</evidence>
<keyword evidence="1" id="KW-0175">Coiled coil</keyword>
<dbReference type="GO" id="GO:0003714">
    <property type="term" value="F:transcription corepressor activity"/>
    <property type="evidence" value="ECO:0007669"/>
    <property type="project" value="TreeGrafter"/>
</dbReference>
<feature type="compositionally biased region" description="Basic and acidic residues" evidence="2">
    <location>
        <begin position="197"/>
        <end position="206"/>
    </location>
</feature>
<dbReference type="GO" id="GO:0019212">
    <property type="term" value="F:phosphatase inhibitor activity"/>
    <property type="evidence" value="ECO:0007669"/>
    <property type="project" value="TreeGrafter"/>
</dbReference>
<feature type="region of interest" description="Disordered" evidence="2">
    <location>
        <begin position="183"/>
        <end position="265"/>
    </location>
</feature>
<dbReference type="GeneID" id="83203147"/>
<reference evidence="3" key="1">
    <citation type="submission" date="2022-11" db="EMBL/GenBank/DDBJ databases">
        <authorList>
            <person name="Petersen C."/>
        </authorList>
    </citation>
    <scope>NUCLEOTIDE SEQUENCE</scope>
    <source>
        <strain evidence="3">IBT 19713</strain>
    </source>
</reference>
<evidence type="ECO:0000313" key="4">
    <source>
        <dbReference type="Proteomes" id="UP001150941"/>
    </source>
</evidence>
<dbReference type="Proteomes" id="UP001150941">
    <property type="component" value="Unassembled WGS sequence"/>
</dbReference>
<organism evidence="3 4">
    <name type="scientific">Penicillium chermesinum</name>
    <dbReference type="NCBI Taxonomy" id="63820"/>
    <lineage>
        <taxon>Eukaryota</taxon>
        <taxon>Fungi</taxon>
        <taxon>Dikarya</taxon>
        <taxon>Ascomycota</taxon>
        <taxon>Pezizomycotina</taxon>
        <taxon>Eurotiomycetes</taxon>
        <taxon>Eurotiomycetidae</taxon>
        <taxon>Eurotiales</taxon>
        <taxon>Aspergillaceae</taxon>
        <taxon>Penicillium</taxon>
    </lineage>
</organism>
<dbReference type="SUPFAM" id="SSF46579">
    <property type="entry name" value="Prefoldin"/>
    <property type="match status" value="1"/>
</dbReference>
<feature type="region of interest" description="Disordered" evidence="2">
    <location>
        <begin position="292"/>
        <end position="318"/>
    </location>
</feature>
<evidence type="ECO:0000256" key="2">
    <source>
        <dbReference type="SAM" id="MobiDB-lite"/>
    </source>
</evidence>
<dbReference type="AlphaFoldDB" id="A0A9W9NUT5"/>
<evidence type="ECO:0008006" key="5">
    <source>
        <dbReference type="Google" id="ProtNLM"/>
    </source>
</evidence>
<comment type="caution">
    <text evidence="3">The sequence shown here is derived from an EMBL/GenBank/DDBJ whole genome shotgun (WGS) entry which is preliminary data.</text>
</comment>
<dbReference type="OrthoDB" id="21413at2759"/>
<name>A0A9W9NUT5_9EURO</name>
<feature type="region of interest" description="Disordered" evidence="2">
    <location>
        <begin position="355"/>
        <end position="529"/>
    </location>
</feature>
<dbReference type="GO" id="GO:0003682">
    <property type="term" value="F:chromatin binding"/>
    <property type="evidence" value="ECO:0007669"/>
    <property type="project" value="TreeGrafter"/>
</dbReference>
<evidence type="ECO:0000313" key="3">
    <source>
        <dbReference type="EMBL" id="KAJ5225323.1"/>
    </source>
</evidence>